<evidence type="ECO:0000256" key="1">
    <source>
        <dbReference type="ARBA" id="ARBA00022669"/>
    </source>
</evidence>
<evidence type="ECO:0000313" key="5">
    <source>
        <dbReference type="Proteomes" id="UP001251528"/>
    </source>
</evidence>
<feature type="region of interest" description="Disordered" evidence="3">
    <location>
        <begin position="388"/>
        <end position="442"/>
    </location>
</feature>
<proteinExistence type="predicted"/>
<dbReference type="Proteomes" id="UP001251528">
    <property type="component" value="Unassembled WGS sequence"/>
</dbReference>
<dbReference type="PANTHER" id="PTHR47700:SF2">
    <property type="entry name" value="CHITINASE"/>
    <property type="match status" value="1"/>
</dbReference>
<dbReference type="SUPFAM" id="SSF54556">
    <property type="entry name" value="Chitinase insertion domain"/>
    <property type="match status" value="1"/>
</dbReference>
<sequence length="718" mass="78876">MITKAGVPNNKIFVGESSYGRTFHMASNGCWGPTCDFTGSRTQSDAKPGRCTKTGGYIAYAEILEILKKGDDVKVFHDGDSNTDVMLYEGDYVSYMTPTTKDTRREDWKKLNFAGSIDWAVDLQSFTAEDWDIPPERSDSGVGCVEGRDMTTNTGDLCEFACGYGFCPRTLCDCVQSGKLPPLPKEVPDVNIVAIDVLDVDLNRLCKFSCKYGFCPPDLCVPPEPEDDGVVQIGEQDSYFNYTDARWEAAHHCLFYKGAKFSDSAVQCEPVCHEEIEKAKEEGRITNYGCVGNYPLDKPLPWRDYPGTHDEVLPGMCNCDNGLINYLAETVIDAMATIAQTYKYVYDESEDPAGAFEWWLTPCGGSDLVPESIKKAFDILGSVTDAGSWRSPKNIKKGSGKRGDKINPRTRSPLPRGNRPGPSSGGQKPPNRNPNKPGNKKKCLIKLGKDLKRMGQSGVKNTVRSFSCDNDKTVTKDMVITSLKYGPAPTKVVKHCDKAYSQACFHYSSAISVSPQWSTLTCPPEAATTAYRLDASATKSWNAQHAHPAWIATDAPGRTWDKACDRDEYPPAYFLTENDPAFKYAGSKTPGGQLMRYLPNEWNQRAGQMWKGACFGSLVVKMSDQDVVGEVTRASKKRSKNIAVGHTEITALVDVDEHPEFSITWGQAGSHPVDDGLADNPCWPKIIAAGDPGGFALLNADPYVVNQGGPKYDYKKAP</sequence>
<dbReference type="PANTHER" id="PTHR47700">
    <property type="entry name" value="V CHITINASE, PUTATIVE (AFU_ORTHOLOGUE AFUA_6G13720)-RELATED"/>
    <property type="match status" value="1"/>
</dbReference>
<reference evidence="4" key="1">
    <citation type="submission" date="2023-06" db="EMBL/GenBank/DDBJ databases">
        <title>Conoideocrella luteorostrata (Hypocreales: Clavicipitaceae), a potential biocontrol fungus for elongate hemlock scale in United States Christmas tree production areas.</title>
        <authorList>
            <person name="Barrett H."/>
            <person name="Lovett B."/>
            <person name="Macias A.M."/>
            <person name="Stajich J.E."/>
            <person name="Kasson M.T."/>
        </authorList>
    </citation>
    <scope>NUCLEOTIDE SEQUENCE</scope>
    <source>
        <strain evidence="4">ARSEF 14590</strain>
    </source>
</reference>
<keyword evidence="5" id="KW-1185">Reference proteome</keyword>
<evidence type="ECO:0000256" key="2">
    <source>
        <dbReference type="ARBA" id="ARBA00023026"/>
    </source>
</evidence>
<evidence type="ECO:0000313" key="4">
    <source>
        <dbReference type="EMBL" id="KAK2616534.1"/>
    </source>
</evidence>
<gene>
    <name evidence="4" type="ORF">QQS21_000577</name>
</gene>
<evidence type="ECO:0000256" key="3">
    <source>
        <dbReference type="SAM" id="MobiDB-lite"/>
    </source>
</evidence>
<accession>A0AAJ0FYE5</accession>
<protein>
    <submittedName>
        <fullName evidence="4">Uncharacterized protein</fullName>
    </submittedName>
</protein>
<keyword evidence="2" id="KW-0843">Virulence</keyword>
<organism evidence="4 5">
    <name type="scientific">Conoideocrella luteorostrata</name>
    <dbReference type="NCBI Taxonomy" id="1105319"/>
    <lineage>
        <taxon>Eukaryota</taxon>
        <taxon>Fungi</taxon>
        <taxon>Dikarya</taxon>
        <taxon>Ascomycota</taxon>
        <taxon>Pezizomycotina</taxon>
        <taxon>Sordariomycetes</taxon>
        <taxon>Hypocreomycetidae</taxon>
        <taxon>Hypocreales</taxon>
        <taxon>Clavicipitaceae</taxon>
        <taxon>Conoideocrella</taxon>
    </lineage>
</organism>
<dbReference type="InterPro" id="IPR029070">
    <property type="entry name" value="Chitinase_insertion_sf"/>
</dbReference>
<keyword evidence="1" id="KW-0147">Chitin-binding</keyword>
<dbReference type="InterPro" id="IPR053214">
    <property type="entry name" value="LysM12-like"/>
</dbReference>
<dbReference type="EMBL" id="JASWJB010000005">
    <property type="protein sequence ID" value="KAK2616534.1"/>
    <property type="molecule type" value="Genomic_DNA"/>
</dbReference>
<feature type="compositionally biased region" description="Low complexity" evidence="3">
    <location>
        <begin position="411"/>
        <end position="437"/>
    </location>
</feature>
<comment type="caution">
    <text evidence="4">The sequence shown here is derived from an EMBL/GenBank/DDBJ whole genome shotgun (WGS) entry which is preliminary data.</text>
</comment>
<dbReference type="AlphaFoldDB" id="A0AAJ0FYE5"/>
<dbReference type="GO" id="GO:0008061">
    <property type="term" value="F:chitin binding"/>
    <property type="evidence" value="ECO:0007669"/>
    <property type="project" value="UniProtKB-KW"/>
</dbReference>
<dbReference type="Gene3D" id="3.10.50.10">
    <property type="match status" value="1"/>
</dbReference>
<name>A0AAJ0FYE5_9HYPO</name>